<keyword evidence="8 11" id="KW-0460">Magnesium</keyword>
<dbReference type="PANTHER" id="PTHR30040">
    <property type="entry name" value="THIAMINE BIOSYNTHESIS LIPOPROTEIN APBE"/>
    <property type="match status" value="1"/>
</dbReference>
<dbReference type="SUPFAM" id="SSF143631">
    <property type="entry name" value="ApbE-like"/>
    <property type="match status" value="1"/>
</dbReference>
<comment type="cofactor">
    <cofactor evidence="1">
        <name>Mg(2+)</name>
        <dbReference type="ChEBI" id="CHEBI:18420"/>
    </cofactor>
</comment>
<dbReference type="EMBL" id="JAQIBC010000001">
    <property type="protein sequence ID" value="MDM5262837.1"/>
    <property type="molecule type" value="Genomic_DNA"/>
</dbReference>
<gene>
    <name evidence="13" type="ORF">PF327_01365</name>
</gene>
<keyword evidence="6 11" id="KW-0479">Metal-binding</keyword>
<evidence type="ECO:0000256" key="5">
    <source>
        <dbReference type="ARBA" id="ARBA00022679"/>
    </source>
</evidence>
<evidence type="ECO:0000256" key="1">
    <source>
        <dbReference type="ARBA" id="ARBA00001946"/>
    </source>
</evidence>
<evidence type="ECO:0000313" key="14">
    <source>
        <dbReference type="Proteomes" id="UP001169066"/>
    </source>
</evidence>
<evidence type="ECO:0000256" key="6">
    <source>
        <dbReference type="ARBA" id="ARBA00022723"/>
    </source>
</evidence>
<dbReference type="EC" id="2.7.1.180" evidence="2 11"/>
<evidence type="ECO:0000256" key="12">
    <source>
        <dbReference type="SAM" id="MobiDB-lite"/>
    </source>
</evidence>
<accession>A0ABT7QQ01</accession>
<evidence type="ECO:0000256" key="10">
    <source>
        <dbReference type="ARBA" id="ARBA00048540"/>
    </source>
</evidence>
<dbReference type="InterPro" id="IPR024932">
    <property type="entry name" value="ApbE"/>
</dbReference>
<dbReference type="PIRSF" id="PIRSF006268">
    <property type="entry name" value="ApbE"/>
    <property type="match status" value="1"/>
</dbReference>
<protein>
    <recommendedName>
        <fullName evidence="3 11">FAD:protein FMN transferase</fullName>
        <ecNumber evidence="2 11">2.7.1.180</ecNumber>
    </recommendedName>
    <alternativeName>
        <fullName evidence="9 11">Flavin transferase</fullName>
    </alternativeName>
</protein>
<dbReference type="GO" id="GO:0016740">
    <property type="term" value="F:transferase activity"/>
    <property type="evidence" value="ECO:0007669"/>
    <property type="project" value="UniProtKB-KW"/>
</dbReference>
<name>A0ABT7QQ01_9BACT</name>
<dbReference type="Pfam" id="PF02424">
    <property type="entry name" value="ApbE"/>
    <property type="match status" value="1"/>
</dbReference>
<organism evidence="13 14">
    <name type="scientific">Sulfurovum xiamenensis</name>
    <dbReference type="NCBI Taxonomy" id="3019066"/>
    <lineage>
        <taxon>Bacteria</taxon>
        <taxon>Pseudomonadati</taxon>
        <taxon>Campylobacterota</taxon>
        <taxon>Epsilonproteobacteria</taxon>
        <taxon>Campylobacterales</taxon>
        <taxon>Sulfurovaceae</taxon>
        <taxon>Sulfurovum</taxon>
    </lineage>
</organism>
<dbReference type="Gene3D" id="3.10.520.10">
    <property type="entry name" value="ApbE-like domains"/>
    <property type="match status" value="1"/>
</dbReference>
<evidence type="ECO:0000256" key="4">
    <source>
        <dbReference type="ARBA" id="ARBA00022630"/>
    </source>
</evidence>
<comment type="caution">
    <text evidence="13">The sequence shown here is derived from an EMBL/GenBank/DDBJ whole genome shotgun (WGS) entry which is preliminary data.</text>
</comment>
<dbReference type="RefSeq" id="WP_289401006.1">
    <property type="nucleotide sequence ID" value="NZ_JAQIBC010000001.1"/>
</dbReference>
<sequence length="348" mass="39107">MRSLFVLLFPLFILAQEELQTRTQVLMGTFVSISLPPKYNQEITRSFELLKRIENSLSTYDETAVLANLNKDHHVKYDPYLAEALTLSRDYYEQTNGYFDITIGSISKKLYHFGEEKTYSPSRQALQSAHLDIHGIQIDNKQIITDKNITIDLGGMGKGYGADKLSQYLNEKNITKGTIALSGDIRCLDRCEVYLQSPYSEQTFAKIQSKNPQLSISTSGTYRRFATTQSEHHLINPKTASQGREFVSVSLFTTANNAKIDAYATALSVMSRTEALAFLKKNKEIGFVLVDKEGKILYGNLTNLLDIEWLDYKENPTSPSISKNNSTKPESATSLIHPDTTSPKAMAK</sequence>
<evidence type="ECO:0000256" key="11">
    <source>
        <dbReference type="PIRNR" id="PIRNR006268"/>
    </source>
</evidence>
<feature type="region of interest" description="Disordered" evidence="12">
    <location>
        <begin position="316"/>
        <end position="348"/>
    </location>
</feature>
<evidence type="ECO:0000313" key="13">
    <source>
        <dbReference type="EMBL" id="MDM5262837.1"/>
    </source>
</evidence>
<dbReference type="InterPro" id="IPR003374">
    <property type="entry name" value="ApbE-like_sf"/>
</dbReference>
<dbReference type="Proteomes" id="UP001169066">
    <property type="component" value="Unassembled WGS sequence"/>
</dbReference>
<keyword evidence="14" id="KW-1185">Reference proteome</keyword>
<reference evidence="13" key="1">
    <citation type="submission" date="2023-01" db="EMBL/GenBank/DDBJ databases">
        <title>Sulfurovum sp. XTW-4 genome assembly.</title>
        <authorList>
            <person name="Wang J."/>
        </authorList>
    </citation>
    <scope>NUCLEOTIDE SEQUENCE</scope>
    <source>
        <strain evidence="13">XTW-4</strain>
    </source>
</reference>
<dbReference type="PANTHER" id="PTHR30040:SF2">
    <property type="entry name" value="FAD:PROTEIN FMN TRANSFERASE"/>
    <property type="match status" value="1"/>
</dbReference>
<evidence type="ECO:0000256" key="3">
    <source>
        <dbReference type="ARBA" id="ARBA00016337"/>
    </source>
</evidence>
<keyword evidence="4 11" id="KW-0285">Flavoprotein</keyword>
<comment type="similarity">
    <text evidence="11">Belongs to the ApbE family.</text>
</comment>
<evidence type="ECO:0000256" key="7">
    <source>
        <dbReference type="ARBA" id="ARBA00022827"/>
    </source>
</evidence>
<comment type="catalytic activity">
    <reaction evidence="10 11">
        <text>L-threonyl-[protein] + FAD = FMN-L-threonyl-[protein] + AMP + H(+)</text>
        <dbReference type="Rhea" id="RHEA:36847"/>
        <dbReference type="Rhea" id="RHEA-COMP:11060"/>
        <dbReference type="Rhea" id="RHEA-COMP:11061"/>
        <dbReference type="ChEBI" id="CHEBI:15378"/>
        <dbReference type="ChEBI" id="CHEBI:30013"/>
        <dbReference type="ChEBI" id="CHEBI:57692"/>
        <dbReference type="ChEBI" id="CHEBI:74257"/>
        <dbReference type="ChEBI" id="CHEBI:456215"/>
        <dbReference type="EC" id="2.7.1.180"/>
    </reaction>
</comment>
<evidence type="ECO:0000256" key="2">
    <source>
        <dbReference type="ARBA" id="ARBA00011955"/>
    </source>
</evidence>
<evidence type="ECO:0000256" key="9">
    <source>
        <dbReference type="ARBA" id="ARBA00031306"/>
    </source>
</evidence>
<keyword evidence="7 11" id="KW-0274">FAD</keyword>
<proteinExistence type="inferred from homology"/>
<keyword evidence="5 11" id="KW-0808">Transferase</keyword>
<evidence type="ECO:0000256" key="8">
    <source>
        <dbReference type="ARBA" id="ARBA00022842"/>
    </source>
</evidence>